<keyword evidence="2 5" id="KW-0238">DNA-binding</keyword>
<dbReference type="Proteomes" id="UP000184268">
    <property type="component" value="Unassembled WGS sequence"/>
</dbReference>
<gene>
    <name evidence="5" type="ORF">SAMN02745129_2912</name>
</gene>
<dbReference type="SUPFAM" id="SSF46894">
    <property type="entry name" value="C-terminal effector domain of the bipartite response regulators"/>
    <property type="match status" value="1"/>
</dbReference>
<sequence length="213" mass="24141">MDSLQLTLCFWRSEDSLSLLPQLCNAQGNLVESTQCNKELRLFARHYPDSLLLIDHERNAGEAKLLPHWLLELAERHKVAIYNTPESHRLASTLLTNGFQGVIQQSQRPETQLLAIRTMHQGSLWFSREVLEQTCGELLMERKNNLAHCKAKDALNQLTQREQLVYSFVAAGLSNKAIAKQLGISEYTVKAHLSSAYRKTQTQSRAELVGKLS</sequence>
<evidence type="ECO:0000313" key="5">
    <source>
        <dbReference type="EMBL" id="SHH77327.1"/>
    </source>
</evidence>
<dbReference type="CDD" id="cd06170">
    <property type="entry name" value="LuxR_C_like"/>
    <property type="match status" value="1"/>
</dbReference>
<dbReference type="Pfam" id="PF00196">
    <property type="entry name" value="GerE"/>
    <property type="match status" value="1"/>
</dbReference>
<dbReference type="PRINTS" id="PR00038">
    <property type="entry name" value="HTHLUXR"/>
</dbReference>
<organism evidence="5 6">
    <name type="scientific">Ferrimonas marina</name>
    <dbReference type="NCBI Taxonomy" id="299255"/>
    <lineage>
        <taxon>Bacteria</taxon>
        <taxon>Pseudomonadati</taxon>
        <taxon>Pseudomonadota</taxon>
        <taxon>Gammaproteobacteria</taxon>
        <taxon>Alteromonadales</taxon>
        <taxon>Ferrimonadaceae</taxon>
        <taxon>Ferrimonas</taxon>
    </lineage>
</organism>
<dbReference type="OrthoDB" id="9774661at2"/>
<dbReference type="InterPro" id="IPR000792">
    <property type="entry name" value="Tscrpt_reg_LuxR_C"/>
</dbReference>
<dbReference type="GO" id="GO:0006355">
    <property type="term" value="P:regulation of DNA-templated transcription"/>
    <property type="evidence" value="ECO:0007669"/>
    <property type="project" value="InterPro"/>
</dbReference>
<evidence type="ECO:0000259" key="4">
    <source>
        <dbReference type="PROSITE" id="PS50043"/>
    </source>
</evidence>
<keyword evidence="3" id="KW-0804">Transcription</keyword>
<dbReference type="EMBL" id="FQXG01000004">
    <property type="protein sequence ID" value="SHH77327.1"/>
    <property type="molecule type" value="Genomic_DNA"/>
</dbReference>
<name>A0A1M5VQ18_9GAMM</name>
<evidence type="ECO:0000256" key="2">
    <source>
        <dbReference type="ARBA" id="ARBA00023125"/>
    </source>
</evidence>
<dbReference type="PROSITE" id="PS00622">
    <property type="entry name" value="HTH_LUXR_1"/>
    <property type="match status" value="1"/>
</dbReference>
<evidence type="ECO:0000256" key="1">
    <source>
        <dbReference type="ARBA" id="ARBA00023015"/>
    </source>
</evidence>
<dbReference type="Gene3D" id="1.10.10.10">
    <property type="entry name" value="Winged helix-like DNA-binding domain superfamily/Winged helix DNA-binding domain"/>
    <property type="match status" value="1"/>
</dbReference>
<evidence type="ECO:0000256" key="3">
    <source>
        <dbReference type="ARBA" id="ARBA00023163"/>
    </source>
</evidence>
<evidence type="ECO:0000313" key="6">
    <source>
        <dbReference type="Proteomes" id="UP000184268"/>
    </source>
</evidence>
<keyword evidence="1" id="KW-0805">Transcription regulation</keyword>
<dbReference type="PANTHER" id="PTHR44688:SF16">
    <property type="entry name" value="DNA-BINDING TRANSCRIPTIONAL ACTIVATOR DEVR_DOSR"/>
    <property type="match status" value="1"/>
</dbReference>
<dbReference type="Gene3D" id="3.40.50.2300">
    <property type="match status" value="1"/>
</dbReference>
<proteinExistence type="predicted"/>
<dbReference type="AlphaFoldDB" id="A0A1M5VQ18"/>
<dbReference type="GO" id="GO:0003677">
    <property type="term" value="F:DNA binding"/>
    <property type="evidence" value="ECO:0007669"/>
    <property type="project" value="UniProtKB-KW"/>
</dbReference>
<keyword evidence="6" id="KW-1185">Reference proteome</keyword>
<dbReference type="RefSeq" id="WP_067657002.1">
    <property type="nucleotide sequence ID" value="NZ_FQXG01000004.1"/>
</dbReference>
<reference evidence="5 6" key="1">
    <citation type="submission" date="2016-11" db="EMBL/GenBank/DDBJ databases">
        <authorList>
            <person name="Jaros S."/>
            <person name="Januszkiewicz K."/>
            <person name="Wedrychowicz H."/>
        </authorList>
    </citation>
    <scope>NUCLEOTIDE SEQUENCE [LARGE SCALE GENOMIC DNA]</scope>
    <source>
        <strain evidence="5 6">DSM 16917</strain>
    </source>
</reference>
<dbReference type="PANTHER" id="PTHR44688">
    <property type="entry name" value="DNA-BINDING TRANSCRIPTIONAL ACTIVATOR DEVR_DOSR"/>
    <property type="match status" value="1"/>
</dbReference>
<dbReference type="STRING" id="299255.SAMN02745129_2912"/>
<dbReference type="InterPro" id="IPR016032">
    <property type="entry name" value="Sig_transdc_resp-reg_C-effctor"/>
</dbReference>
<accession>A0A1M5VQ18</accession>
<dbReference type="SMART" id="SM00421">
    <property type="entry name" value="HTH_LUXR"/>
    <property type="match status" value="1"/>
</dbReference>
<protein>
    <submittedName>
        <fullName evidence="5">DNA-binding response regulator, NarL/FixJ family, contains REC and HTH domains</fullName>
    </submittedName>
</protein>
<dbReference type="InterPro" id="IPR036388">
    <property type="entry name" value="WH-like_DNA-bd_sf"/>
</dbReference>
<feature type="domain" description="HTH luxR-type" evidence="4">
    <location>
        <begin position="151"/>
        <end position="213"/>
    </location>
</feature>
<dbReference type="PROSITE" id="PS50043">
    <property type="entry name" value="HTH_LUXR_2"/>
    <property type="match status" value="1"/>
</dbReference>